<sequence>MSPHGMLFVLDRSLTRPFTPNICVTADPLIQPRTLIHPSYDAPPIMSMNKITTCLWFDGQAEDAANFYVSIFKNSQIKHIQRYTSAGEEQHGRAPGSVMVVAFDLNGHPFVGLNGGPGFKFSAAVSFQIDCANQEEVDHYWDKLREGGDEARLQCGWLEDKFGVSWQVVPTILKELLSSPEREKADRAMKAMMGMKKLDIAELQKAFDG</sequence>
<protein>
    <submittedName>
        <fullName evidence="2">3-demethylubiquinone-9 3-methyltransferase-domain-containing protein</fullName>
    </submittedName>
</protein>
<dbReference type="InterPro" id="IPR028973">
    <property type="entry name" value="PhnB-like"/>
</dbReference>
<dbReference type="Pfam" id="PF06983">
    <property type="entry name" value="3-dmu-9_3-mt"/>
    <property type="match status" value="1"/>
</dbReference>
<dbReference type="CDD" id="cd06588">
    <property type="entry name" value="PhnB_like"/>
    <property type="match status" value="1"/>
</dbReference>
<organism evidence="2 3">
    <name type="scientific">Podospora didyma</name>
    <dbReference type="NCBI Taxonomy" id="330526"/>
    <lineage>
        <taxon>Eukaryota</taxon>
        <taxon>Fungi</taxon>
        <taxon>Dikarya</taxon>
        <taxon>Ascomycota</taxon>
        <taxon>Pezizomycotina</taxon>
        <taxon>Sordariomycetes</taxon>
        <taxon>Sordariomycetidae</taxon>
        <taxon>Sordariales</taxon>
        <taxon>Podosporaceae</taxon>
        <taxon>Podospora</taxon>
    </lineage>
</organism>
<dbReference type="SUPFAM" id="SSF54593">
    <property type="entry name" value="Glyoxalase/Bleomycin resistance protein/Dihydroxybiphenyl dioxygenase"/>
    <property type="match status" value="1"/>
</dbReference>
<proteinExistence type="predicted"/>
<dbReference type="Proteomes" id="UP001285441">
    <property type="component" value="Unassembled WGS sequence"/>
</dbReference>
<reference evidence="2" key="1">
    <citation type="journal article" date="2023" name="Mol. Phylogenet. Evol.">
        <title>Genome-scale phylogeny and comparative genomics of the fungal order Sordariales.</title>
        <authorList>
            <person name="Hensen N."/>
            <person name="Bonometti L."/>
            <person name="Westerberg I."/>
            <person name="Brannstrom I.O."/>
            <person name="Guillou S."/>
            <person name="Cros-Aarteil S."/>
            <person name="Calhoun S."/>
            <person name="Haridas S."/>
            <person name="Kuo A."/>
            <person name="Mondo S."/>
            <person name="Pangilinan J."/>
            <person name="Riley R."/>
            <person name="LaButti K."/>
            <person name="Andreopoulos B."/>
            <person name="Lipzen A."/>
            <person name="Chen C."/>
            <person name="Yan M."/>
            <person name="Daum C."/>
            <person name="Ng V."/>
            <person name="Clum A."/>
            <person name="Steindorff A."/>
            <person name="Ohm R.A."/>
            <person name="Martin F."/>
            <person name="Silar P."/>
            <person name="Natvig D.O."/>
            <person name="Lalanne C."/>
            <person name="Gautier V."/>
            <person name="Ament-Velasquez S.L."/>
            <person name="Kruys A."/>
            <person name="Hutchinson M.I."/>
            <person name="Powell A.J."/>
            <person name="Barry K."/>
            <person name="Miller A.N."/>
            <person name="Grigoriev I.V."/>
            <person name="Debuchy R."/>
            <person name="Gladieux P."/>
            <person name="Hiltunen Thoren M."/>
            <person name="Johannesson H."/>
        </authorList>
    </citation>
    <scope>NUCLEOTIDE SEQUENCE</scope>
    <source>
        <strain evidence="2">CBS 232.78</strain>
    </source>
</reference>
<dbReference type="InterPro" id="IPR029068">
    <property type="entry name" value="Glyas_Bleomycin-R_OHBP_Dase"/>
</dbReference>
<evidence type="ECO:0000313" key="3">
    <source>
        <dbReference type="Proteomes" id="UP001285441"/>
    </source>
</evidence>
<gene>
    <name evidence="2" type="ORF">B0H63DRAFT_480722</name>
</gene>
<name>A0AAE0KDE6_9PEZI</name>
<dbReference type="PANTHER" id="PTHR33990">
    <property type="entry name" value="PROTEIN YJDN-RELATED"/>
    <property type="match status" value="1"/>
</dbReference>
<accession>A0AAE0KDE6</accession>
<dbReference type="AlphaFoldDB" id="A0AAE0KDE6"/>
<dbReference type="PANTHER" id="PTHR33990:SF2">
    <property type="entry name" value="PHNB-LIKE DOMAIN-CONTAINING PROTEIN"/>
    <property type="match status" value="1"/>
</dbReference>
<reference evidence="2" key="2">
    <citation type="submission" date="2023-06" db="EMBL/GenBank/DDBJ databases">
        <authorList>
            <consortium name="Lawrence Berkeley National Laboratory"/>
            <person name="Haridas S."/>
            <person name="Hensen N."/>
            <person name="Bonometti L."/>
            <person name="Westerberg I."/>
            <person name="Brannstrom I.O."/>
            <person name="Guillou S."/>
            <person name="Cros-Aarteil S."/>
            <person name="Calhoun S."/>
            <person name="Kuo A."/>
            <person name="Mondo S."/>
            <person name="Pangilinan J."/>
            <person name="Riley R."/>
            <person name="LaButti K."/>
            <person name="Andreopoulos B."/>
            <person name="Lipzen A."/>
            <person name="Chen C."/>
            <person name="Yanf M."/>
            <person name="Daum C."/>
            <person name="Ng V."/>
            <person name="Clum A."/>
            <person name="Steindorff A."/>
            <person name="Ohm R."/>
            <person name="Martin F."/>
            <person name="Silar P."/>
            <person name="Natvig D."/>
            <person name="Lalanne C."/>
            <person name="Gautier V."/>
            <person name="Ament-velasquez S.L."/>
            <person name="Kruys A."/>
            <person name="Hutchinson M.I."/>
            <person name="Powell A.J."/>
            <person name="Barry K."/>
            <person name="Miller A.N."/>
            <person name="Grigoriev I.V."/>
            <person name="Debuchy R."/>
            <person name="Gladieux P."/>
            <person name="Thoren M.H."/>
            <person name="Johannesson H."/>
        </authorList>
    </citation>
    <scope>NUCLEOTIDE SEQUENCE</scope>
    <source>
        <strain evidence="2">CBS 232.78</strain>
    </source>
</reference>
<dbReference type="EMBL" id="JAULSW010000007">
    <property type="protein sequence ID" value="KAK3374673.1"/>
    <property type="molecule type" value="Genomic_DNA"/>
</dbReference>
<evidence type="ECO:0000259" key="1">
    <source>
        <dbReference type="Pfam" id="PF06983"/>
    </source>
</evidence>
<evidence type="ECO:0000313" key="2">
    <source>
        <dbReference type="EMBL" id="KAK3374673.1"/>
    </source>
</evidence>
<comment type="caution">
    <text evidence="2">The sequence shown here is derived from an EMBL/GenBank/DDBJ whole genome shotgun (WGS) entry which is preliminary data.</text>
</comment>
<feature type="domain" description="PhnB-like" evidence="1">
    <location>
        <begin position="50"/>
        <end position="169"/>
    </location>
</feature>
<dbReference type="Gene3D" id="3.10.180.10">
    <property type="entry name" value="2,3-Dihydroxybiphenyl 1,2-Dioxygenase, domain 1"/>
    <property type="match status" value="1"/>
</dbReference>
<keyword evidence="3" id="KW-1185">Reference proteome</keyword>